<feature type="non-terminal residue" evidence="1">
    <location>
        <position position="218"/>
    </location>
</feature>
<protein>
    <recommendedName>
        <fullName evidence="3">AIG1-type G domain-containing protein</fullName>
    </recommendedName>
</protein>
<sequence length="218" mass="24804">FINIAIGEPKAHTSEGILSCTHEIDKFQVASFPSPHRIFLVDTPGFNHTYLEESEVVDKISNWLKDIDFRHLKIAGIIFLHDITQPDYSSLNHAILTVRMLSGYHSLRNIILTTANWSNSGSGVVEKHQKRLADTEWGNLISLGAKDAHFLGTKNSAWTIIESIVQKPLEEALQIQRENGCSRSCHVTPVSAIRRWISMLFLSHSRRRRVGMDQRYFV</sequence>
<dbReference type="AlphaFoldDB" id="A0AAD4EDA0"/>
<accession>A0AAD4EDA0</accession>
<dbReference type="Proteomes" id="UP001195769">
    <property type="component" value="Unassembled WGS sequence"/>
</dbReference>
<evidence type="ECO:0008006" key="3">
    <source>
        <dbReference type="Google" id="ProtNLM"/>
    </source>
</evidence>
<dbReference type="Gene3D" id="3.40.50.300">
    <property type="entry name" value="P-loop containing nucleotide triphosphate hydrolases"/>
    <property type="match status" value="1"/>
</dbReference>
<gene>
    <name evidence="1" type="ORF">F5891DRAFT_945924</name>
</gene>
<name>A0AAD4EDA0_9AGAM</name>
<evidence type="ECO:0000313" key="1">
    <source>
        <dbReference type="EMBL" id="KAG1904148.1"/>
    </source>
</evidence>
<comment type="caution">
    <text evidence="1">The sequence shown here is derived from an EMBL/GenBank/DDBJ whole genome shotgun (WGS) entry which is preliminary data.</text>
</comment>
<proteinExistence type="predicted"/>
<organism evidence="1 2">
    <name type="scientific">Suillus fuscotomentosus</name>
    <dbReference type="NCBI Taxonomy" id="1912939"/>
    <lineage>
        <taxon>Eukaryota</taxon>
        <taxon>Fungi</taxon>
        <taxon>Dikarya</taxon>
        <taxon>Basidiomycota</taxon>
        <taxon>Agaricomycotina</taxon>
        <taxon>Agaricomycetes</taxon>
        <taxon>Agaricomycetidae</taxon>
        <taxon>Boletales</taxon>
        <taxon>Suillineae</taxon>
        <taxon>Suillaceae</taxon>
        <taxon>Suillus</taxon>
    </lineage>
</organism>
<dbReference type="InterPro" id="IPR027417">
    <property type="entry name" value="P-loop_NTPase"/>
</dbReference>
<dbReference type="EMBL" id="JABBWK010000010">
    <property type="protein sequence ID" value="KAG1904148.1"/>
    <property type="molecule type" value="Genomic_DNA"/>
</dbReference>
<dbReference type="GeneID" id="64668942"/>
<evidence type="ECO:0000313" key="2">
    <source>
        <dbReference type="Proteomes" id="UP001195769"/>
    </source>
</evidence>
<keyword evidence="2" id="KW-1185">Reference proteome</keyword>
<dbReference type="RefSeq" id="XP_041229723.1">
    <property type="nucleotide sequence ID" value="XM_041374644.1"/>
</dbReference>
<reference evidence="1" key="1">
    <citation type="journal article" date="2020" name="New Phytol.">
        <title>Comparative genomics reveals dynamic genome evolution in host specialist ectomycorrhizal fungi.</title>
        <authorList>
            <person name="Lofgren L.A."/>
            <person name="Nguyen N.H."/>
            <person name="Vilgalys R."/>
            <person name="Ruytinx J."/>
            <person name="Liao H.L."/>
            <person name="Branco S."/>
            <person name="Kuo A."/>
            <person name="LaButti K."/>
            <person name="Lipzen A."/>
            <person name="Andreopoulos W."/>
            <person name="Pangilinan J."/>
            <person name="Riley R."/>
            <person name="Hundley H."/>
            <person name="Na H."/>
            <person name="Barry K."/>
            <person name="Grigoriev I.V."/>
            <person name="Stajich J.E."/>
            <person name="Kennedy P.G."/>
        </authorList>
    </citation>
    <scope>NUCLEOTIDE SEQUENCE</scope>
    <source>
        <strain evidence="1">FC203</strain>
    </source>
</reference>